<proteinExistence type="predicted"/>
<organism evidence="1">
    <name type="scientific">Bacillus subtilis</name>
    <dbReference type="NCBI Taxonomy" id="1423"/>
    <lineage>
        <taxon>Bacteria</taxon>
        <taxon>Bacillati</taxon>
        <taxon>Bacillota</taxon>
        <taxon>Bacilli</taxon>
        <taxon>Bacillales</taxon>
        <taxon>Bacillaceae</taxon>
        <taxon>Bacillus</taxon>
    </lineage>
</organism>
<gene>
    <name evidence="1" type="primary">ysoC</name>
</gene>
<reference evidence="1" key="3">
    <citation type="journal article" date="1997" name="Eur. J. Biochem.">
        <title>An internal FK506-binding domain is the catalytic core of the prolyl isomerase activity associated with the Bacillus subtilis trigger factor.</title>
        <authorList>
            <person name="Goethel S.F."/>
            <person name="Schmid R."/>
            <person name="Wipat A."/>
            <person name="Carter N.M."/>
            <person name="Emmerson P.T."/>
            <person name="Harwood C.R."/>
            <person name="Marahiel M.A."/>
        </authorList>
    </citation>
    <scope>NUCLEOTIDE SEQUENCE</scope>
</reference>
<evidence type="ECO:0000313" key="1">
    <source>
        <dbReference type="EMBL" id="CAA99538.1"/>
    </source>
</evidence>
<name>P94570_BACIU</name>
<reference evidence="1" key="1">
    <citation type="journal article" date="1994" name="J. Bacteriol.">
        <title>Cloning, nucleotide sequence, and expression of the Bacillus subtilis lon gene.</title>
        <authorList>
            <person name="Riethdorf S."/>
            <person name="Voelker U."/>
            <person name="Gerth U."/>
            <person name="Winkler A."/>
            <person name="Engelman S."/>
            <person name="Hecker M."/>
        </authorList>
    </citation>
    <scope>NUCLEOTIDE SEQUENCE</scope>
</reference>
<accession>P94570</accession>
<sequence length="204" mass="22066">MQKNLLSVTTQEVCAYLYADVLSWLTSVPSFNKRRGGSPCVTVAPVITHFSMSSREGSSNITSSMMPSMIERSPRAPVLRSIAFLAISESASSSNSSSTLSSSSIFLNCLTRAFFGFVKIATNASSSSFSRLAITGRRPINSGINPKRSKSSGSTFERRSSFSRSAALLSAPNPITFCAKRRLMICSIPSKRPPQMNKIFVVSI</sequence>
<reference evidence="1" key="2">
    <citation type="journal article" date="1994" name="J. Bacteriol.">
        <title>Bacillus subtilis lon protease prevents inappropriate transcription of genes under the control of the sporulation transcription factor sigma G.</title>
        <authorList>
            <person name="Schmidt R."/>
            <person name="Decatur A.L."/>
            <person name="Rather P.N."/>
            <person name="Moran C.P."/>
            <person name="Losick R."/>
        </authorList>
    </citation>
    <scope>NUCLEOTIDE SEQUENCE</scope>
</reference>
<dbReference type="EMBL" id="Z75208">
    <property type="protein sequence ID" value="CAA99538.1"/>
    <property type="molecule type" value="Genomic_DNA"/>
</dbReference>
<protein>
    <submittedName>
        <fullName evidence="1">Uncharacterized protein</fullName>
    </submittedName>
</protein>
<dbReference type="AlphaFoldDB" id="P94570"/>